<dbReference type="EMBL" id="JACTNZ010000009">
    <property type="protein sequence ID" value="KAG5533502.1"/>
    <property type="molecule type" value="Genomic_DNA"/>
</dbReference>
<reference evidence="1" key="1">
    <citation type="submission" date="2020-08" db="EMBL/GenBank/DDBJ databases">
        <title>Plant Genome Project.</title>
        <authorList>
            <person name="Zhang R.-G."/>
        </authorList>
    </citation>
    <scope>NUCLEOTIDE SEQUENCE</scope>
    <source>
        <strain evidence="1">WSP0</strain>
        <tissue evidence="1">Leaf</tissue>
    </source>
</reference>
<dbReference type="InterPro" id="IPR011990">
    <property type="entry name" value="TPR-like_helical_dom_sf"/>
</dbReference>
<evidence type="ECO:0000313" key="1">
    <source>
        <dbReference type="EMBL" id="KAG5533502.1"/>
    </source>
</evidence>
<gene>
    <name evidence="1" type="ORF">RHGRI_027621</name>
</gene>
<keyword evidence="2" id="KW-1185">Reference proteome</keyword>
<dbReference type="PANTHER" id="PTHR47926:SF347">
    <property type="entry name" value="PENTATRICOPEPTIDE REPEAT-CONTAINING PROTEIN"/>
    <property type="match status" value="1"/>
</dbReference>
<dbReference type="Gene3D" id="1.25.40.10">
    <property type="entry name" value="Tetratricopeptide repeat domain"/>
    <property type="match status" value="1"/>
</dbReference>
<accession>A0AAV6IXG0</accession>
<dbReference type="Proteomes" id="UP000823749">
    <property type="component" value="Chromosome 9"/>
</dbReference>
<dbReference type="GO" id="GO:0003723">
    <property type="term" value="F:RNA binding"/>
    <property type="evidence" value="ECO:0007669"/>
    <property type="project" value="InterPro"/>
</dbReference>
<dbReference type="PANTHER" id="PTHR47926">
    <property type="entry name" value="PENTATRICOPEPTIDE REPEAT-CONTAINING PROTEIN"/>
    <property type="match status" value="1"/>
</dbReference>
<dbReference type="InterPro" id="IPR046960">
    <property type="entry name" value="PPR_At4g14850-like_plant"/>
</dbReference>
<comment type="caution">
    <text evidence="1">The sequence shown here is derived from an EMBL/GenBank/DDBJ whole genome shotgun (WGS) entry which is preliminary data.</text>
</comment>
<evidence type="ECO:0000313" key="2">
    <source>
        <dbReference type="Proteomes" id="UP000823749"/>
    </source>
</evidence>
<organism evidence="1 2">
    <name type="scientific">Rhododendron griersonianum</name>
    <dbReference type="NCBI Taxonomy" id="479676"/>
    <lineage>
        <taxon>Eukaryota</taxon>
        <taxon>Viridiplantae</taxon>
        <taxon>Streptophyta</taxon>
        <taxon>Embryophyta</taxon>
        <taxon>Tracheophyta</taxon>
        <taxon>Spermatophyta</taxon>
        <taxon>Magnoliopsida</taxon>
        <taxon>eudicotyledons</taxon>
        <taxon>Gunneridae</taxon>
        <taxon>Pentapetalae</taxon>
        <taxon>asterids</taxon>
        <taxon>Ericales</taxon>
        <taxon>Ericaceae</taxon>
        <taxon>Ericoideae</taxon>
        <taxon>Rhodoreae</taxon>
        <taxon>Rhododendron</taxon>
    </lineage>
</organism>
<protein>
    <recommendedName>
        <fullName evidence="3">Pentatricopeptide repeat-containing protein</fullName>
    </recommendedName>
</protein>
<evidence type="ECO:0008006" key="3">
    <source>
        <dbReference type="Google" id="ProtNLM"/>
    </source>
</evidence>
<proteinExistence type="predicted"/>
<dbReference type="AlphaFoldDB" id="A0AAV6IXG0"/>
<name>A0AAV6IXG0_9ERIC</name>
<sequence>MHLRGLKPNRIVISSVLPAVEDLILGSQIQWYVIKMGMESGKCIVAPLSICRLFGKCGCSSHMLQVFDEMDALDIGTCSAFVSGLLRNGFMDEARMSLSLMLDVAKNKALCEMLMLDVDKEKALYEMKMTSNADTEKRTVVANIED</sequence>
<dbReference type="GO" id="GO:0009451">
    <property type="term" value="P:RNA modification"/>
    <property type="evidence" value="ECO:0007669"/>
    <property type="project" value="InterPro"/>
</dbReference>